<evidence type="ECO:0000259" key="5">
    <source>
        <dbReference type="Pfam" id="PF00501"/>
    </source>
</evidence>
<comment type="similarity">
    <text evidence="1">Belongs to the ATP-dependent AMP-binding enzyme family.</text>
</comment>
<dbReference type="InterPro" id="IPR025110">
    <property type="entry name" value="AMP-bd_C"/>
</dbReference>
<feature type="transmembrane region" description="Helical" evidence="4">
    <location>
        <begin position="748"/>
        <end position="767"/>
    </location>
</feature>
<feature type="transmembrane region" description="Helical" evidence="4">
    <location>
        <begin position="683"/>
        <end position="703"/>
    </location>
</feature>
<feature type="domain" description="AMP-binding enzyme C-terminal" evidence="6">
    <location>
        <begin position="396"/>
        <end position="482"/>
    </location>
</feature>
<dbReference type="Pfam" id="PF13193">
    <property type="entry name" value="AMP-binding_C"/>
    <property type="match status" value="1"/>
</dbReference>
<evidence type="ECO:0000256" key="1">
    <source>
        <dbReference type="ARBA" id="ARBA00006432"/>
    </source>
</evidence>
<dbReference type="Pfam" id="PF00501">
    <property type="entry name" value="AMP-binding"/>
    <property type="match status" value="2"/>
</dbReference>
<keyword evidence="4" id="KW-0812">Transmembrane</keyword>
<evidence type="ECO:0000256" key="4">
    <source>
        <dbReference type="SAM" id="Phobius"/>
    </source>
</evidence>
<dbReference type="InterPro" id="IPR000873">
    <property type="entry name" value="AMP-dep_synth/lig_dom"/>
</dbReference>
<dbReference type="InterPro" id="IPR020845">
    <property type="entry name" value="AMP-binding_CS"/>
</dbReference>
<evidence type="ECO:0000256" key="3">
    <source>
        <dbReference type="SAM" id="MobiDB-lite"/>
    </source>
</evidence>
<evidence type="ECO:0000259" key="6">
    <source>
        <dbReference type="Pfam" id="PF13193"/>
    </source>
</evidence>
<dbReference type="PANTHER" id="PTHR24096:SF149">
    <property type="entry name" value="AMP-BINDING DOMAIN-CONTAINING PROTEIN-RELATED"/>
    <property type="match status" value="1"/>
</dbReference>
<dbReference type="PROSITE" id="PS00455">
    <property type="entry name" value="AMP_BINDING"/>
    <property type="match status" value="1"/>
</dbReference>
<feature type="domain" description="AMP-dependent synthetase/ligase" evidence="5">
    <location>
        <begin position="2"/>
        <end position="172"/>
    </location>
</feature>
<dbReference type="InterPro" id="IPR042099">
    <property type="entry name" value="ANL_N_sf"/>
</dbReference>
<reference evidence="8" key="1">
    <citation type="journal article" date="2013" name="Genome Announc.">
        <title>Draft genome sequence of Botrytis cinerea BcDW1, inoculum for noble rot of grape berries.</title>
        <authorList>
            <person name="Blanco-Ulate B."/>
            <person name="Allen G."/>
            <person name="Powell A.L."/>
            <person name="Cantu D."/>
        </authorList>
    </citation>
    <scope>NUCLEOTIDE SEQUENCE [LARGE SCALE GENOMIC DNA]</scope>
    <source>
        <strain evidence="8">BcDW1</strain>
    </source>
</reference>
<dbReference type="AlphaFoldDB" id="M7U238"/>
<organism evidence="7 8">
    <name type="scientific">Botryotinia fuckeliana (strain BcDW1)</name>
    <name type="common">Noble rot fungus</name>
    <name type="synonym">Botrytis cinerea</name>
    <dbReference type="NCBI Taxonomy" id="1290391"/>
    <lineage>
        <taxon>Eukaryota</taxon>
        <taxon>Fungi</taxon>
        <taxon>Dikarya</taxon>
        <taxon>Ascomycota</taxon>
        <taxon>Pezizomycotina</taxon>
        <taxon>Leotiomycetes</taxon>
        <taxon>Helotiales</taxon>
        <taxon>Sclerotiniaceae</taxon>
        <taxon>Botrytis</taxon>
    </lineage>
</organism>
<dbReference type="Proteomes" id="UP000012045">
    <property type="component" value="Unassembled WGS sequence"/>
</dbReference>
<feature type="transmembrane region" description="Helical" evidence="4">
    <location>
        <begin position="896"/>
        <end position="914"/>
    </location>
</feature>
<accession>M7U238</accession>
<dbReference type="InterPro" id="IPR045851">
    <property type="entry name" value="AMP-bd_C_sf"/>
</dbReference>
<feature type="transmembrane region" description="Helical" evidence="4">
    <location>
        <begin position="715"/>
        <end position="736"/>
    </location>
</feature>
<feature type="transmembrane region" description="Helical" evidence="4">
    <location>
        <begin position="935"/>
        <end position="954"/>
    </location>
</feature>
<dbReference type="GO" id="GO:0016405">
    <property type="term" value="F:CoA-ligase activity"/>
    <property type="evidence" value="ECO:0007669"/>
    <property type="project" value="TreeGrafter"/>
</dbReference>
<evidence type="ECO:0000256" key="2">
    <source>
        <dbReference type="ARBA" id="ARBA00022598"/>
    </source>
</evidence>
<dbReference type="EMBL" id="KB707820">
    <property type="protein sequence ID" value="EMR87615.1"/>
    <property type="molecule type" value="Genomic_DNA"/>
</dbReference>
<keyword evidence="4" id="KW-1133">Transmembrane helix</keyword>
<feature type="transmembrane region" description="Helical" evidence="4">
    <location>
        <begin position="146"/>
        <end position="168"/>
    </location>
</feature>
<feature type="region of interest" description="Disordered" evidence="3">
    <location>
        <begin position="533"/>
        <end position="553"/>
    </location>
</feature>
<dbReference type="Gene3D" id="3.40.50.12780">
    <property type="entry name" value="N-terminal domain of ligase-like"/>
    <property type="match status" value="2"/>
</dbReference>
<keyword evidence="2 7" id="KW-0436">Ligase</keyword>
<feature type="domain" description="AMP-dependent synthetase/ligase" evidence="5">
    <location>
        <begin position="183"/>
        <end position="337"/>
    </location>
</feature>
<evidence type="ECO:0000313" key="8">
    <source>
        <dbReference type="Proteomes" id="UP000012045"/>
    </source>
</evidence>
<dbReference type="PANTHER" id="PTHR24096">
    <property type="entry name" value="LONG-CHAIN-FATTY-ACID--COA LIGASE"/>
    <property type="match status" value="1"/>
</dbReference>
<proteinExistence type="inferred from homology"/>
<evidence type="ECO:0000313" key="7">
    <source>
        <dbReference type="EMBL" id="EMR87615.1"/>
    </source>
</evidence>
<dbReference type="Gene3D" id="3.30.300.30">
    <property type="match status" value="1"/>
</dbReference>
<keyword evidence="4" id="KW-0472">Membrane</keyword>
<dbReference type="OrthoDB" id="6509636at2759"/>
<feature type="transmembrane region" description="Helical" evidence="4">
    <location>
        <begin position="649"/>
        <end position="671"/>
    </location>
</feature>
<dbReference type="STRING" id="1290391.M7U238"/>
<protein>
    <submittedName>
        <fullName evidence="7">Putative phenylacetyl-ligase protein</fullName>
    </submittedName>
</protein>
<name>M7U238_BOTF1</name>
<sequence length="987" mass="107742">MWGTHYIGGIVSPANPVYTKRELMHHLRDCGAKVIVTTGELVGRVRECVEEIGNGGAGRSIEILVQGDEVPEGERAIRDILMGNEGRESEKRVEVDPGKDLAYLVYSSGTTGLPKGVMLTHGNVVANLMQVASREGKLMRWDRDRILSVLPFFHAYGIYLLFYSFSIGCCNATYIAWVSLTVTGLQCLVHLPCYLGVPTVVMKSFSLPTFLSLIQEFKITYTYVAPPIVLHLAKSPVVGEYNISSLRGIVAGAAPLSRELIHMVKERLGVGVRQAYGLSETSPVTHMQLEYDNGLGSVGPPLANQIVKFISPSGTEVPVGKEGEVWISGPNVFLGYHNNPDATSAALVTSSPSLKSKYPFFKTGDIGFQDPRGNMYITDRVKELIKYKGYQVAPAELEGVLVEHEWVEDCCVVGVFDKERETEVPIGFLVGKVSVGKEDRKVYGDREGMEVEKWLGGRVADYKRLRGGVRWVESIPKSASGKILRRVFKDQIKKEEEDNVRLRARSAIIATERDQTPSWNPFLRGRIWADNGFDGNRHRRKDEESGRAESITHATPSRLEPAHTLPDAEIAGLSPGTESLFTTITLDEKPLRPLSAGNPGIEEATGAVLGEHPRYRFPRPSPIPEDKPNCEIDKANEYARRRISINRKLIKQIVAIFCSSWLLLLLPFVPAGFASNYTNLPPVVNFILNFMAIFPSASIVAMAMDEVMLRFGNTVGGLIYMTFGNVVQLVISILLLKTRQVEILKTSLVGGILGGVLLIMGASYFAGGIDRLEQSFNVSSASYVANFLTLSVASLIIPTASHVFANSTPENIAAQSRGTAVVLLNVPQQTVKGSTEDTITRSESSPSPAVGFTGEDIEPHLSMPVGITTLIIATVVLAFNTAFAVDSIDGLTAHHASPSFVGLILLPFLNNDLMPITCARMDKLDLSIMASAGKSLQTSLLITPLIVIIAWIWGIDDMGLLFDGFQVASLFMAVLLFNFLIAGGKSN</sequence>
<feature type="transmembrane region" description="Helical" evidence="4">
    <location>
        <begin position="174"/>
        <end position="197"/>
    </location>
</feature>
<feature type="transmembrane region" description="Helical" evidence="4">
    <location>
        <begin position="865"/>
        <end position="884"/>
    </location>
</feature>
<gene>
    <name evidence="7" type="ORF">BcDW1_3788</name>
</gene>
<dbReference type="SUPFAM" id="SSF56801">
    <property type="entry name" value="Acetyl-CoA synthetase-like"/>
    <property type="match status" value="1"/>
</dbReference>
<dbReference type="HOGENOM" id="CLU_302265_0_0_1"/>
<feature type="transmembrane region" description="Helical" evidence="4">
    <location>
        <begin position="960"/>
        <end position="981"/>
    </location>
</feature>